<proteinExistence type="predicted"/>
<dbReference type="OrthoDB" id="5405319at2"/>
<dbReference type="Proteomes" id="UP000004947">
    <property type="component" value="Unassembled WGS sequence"/>
</dbReference>
<gene>
    <name evidence="1" type="ORF">LNTAR_13932</name>
</gene>
<dbReference type="STRING" id="313628.LNTAR_13932"/>
<sequence>MFKNNYIAELFQRNELGDFQQLWDKKVEWFEAPNEGKNKNSWSGVSKISLEGQDFFIKKQKNYTKANFFHPLGENLAHKEFKNICLFKKFDIPSLDAAFFGMQKKNGNHYAILITKSLSDYLPLNVVEQKLKLDQINQKQKRNIVYHCAQLVAKAHDKKIKIQSLYSKHIFVHKSLFNVQFTGDNDLPCKFIDLERARISYLDRNSSLKDIAIFNRRTKNWSKSDRLYFLIHYLGEKKATQKVRDYISKLNSIKK</sequence>
<reference evidence="1 2" key="1">
    <citation type="journal article" date="2010" name="J. Bacteriol.">
        <title>Genome sequence of Lentisphaera araneosa HTCC2155T, the type species of the order Lentisphaerales in the phylum Lentisphaerae.</title>
        <authorList>
            <person name="Thrash J.C."/>
            <person name="Cho J.C."/>
            <person name="Vergin K.L."/>
            <person name="Morris R.M."/>
            <person name="Giovannoni S.J."/>
        </authorList>
    </citation>
    <scope>NUCLEOTIDE SEQUENCE [LARGE SCALE GENOMIC DNA]</scope>
    <source>
        <strain evidence="1 2">HTCC2155</strain>
    </source>
</reference>
<evidence type="ECO:0000313" key="2">
    <source>
        <dbReference type="Proteomes" id="UP000004947"/>
    </source>
</evidence>
<comment type="caution">
    <text evidence="1">The sequence shown here is derived from an EMBL/GenBank/DDBJ whole genome shotgun (WGS) entry which is preliminary data.</text>
</comment>
<dbReference type="PIRSF" id="PIRSF026326">
    <property type="entry name" value="InaA"/>
    <property type="match status" value="1"/>
</dbReference>
<evidence type="ECO:0000313" key="1">
    <source>
        <dbReference type="EMBL" id="EDM28921.1"/>
    </source>
</evidence>
<dbReference type="eggNOG" id="COG0515">
    <property type="taxonomic scope" value="Bacteria"/>
</dbReference>
<protein>
    <submittedName>
        <fullName evidence="1">InaA protein</fullName>
    </submittedName>
</protein>
<dbReference type="EMBL" id="ABCK01000003">
    <property type="protein sequence ID" value="EDM28921.1"/>
    <property type="molecule type" value="Genomic_DNA"/>
</dbReference>
<dbReference type="AlphaFoldDB" id="A6DH38"/>
<dbReference type="InterPro" id="IPR027023">
    <property type="entry name" value="Put_LipoPS_kinase_InaA"/>
</dbReference>
<name>A6DH38_9BACT</name>
<dbReference type="RefSeq" id="WP_007277223.1">
    <property type="nucleotide sequence ID" value="NZ_ABCK01000003.1"/>
</dbReference>
<dbReference type="Pfam" id="PF06293">
    <property type="entry name" value="Kdo"/>
    <property type="match status" value="1"/>
</dbReference>
<accession>A6DH38</accession>
<organism evidence="1 2">
    <name type="scientific">Lentisphaera araneosa HTCC2155</name>
    <dbReference type="NCBI Taxonomy" id="313628"/>
    <lineage>
        <taxon>Bacteria</taxon>
        <taxon>Pseudomonadati</taxon>
        <taxon>Lentisphaerota</taxon>
        <taxon>Lentisphaeria</taxon>
        <taxon>Lentisphaerales</taxon>
        <taxon>Lentisphaeraceae</taxon>
        <taxon>Lentisphaera</taxon>
    </lineage>
</organism>
<keyword evidence="2" id="KW-1185">Reference proteome</keyword>